<proteinExistence type="predicted"/>
<gene>
    <name evidence="1" type="ORF">ALQ64_04269</name>
</gene>
<organism evidence="1 2">
    <name type="scientific">Pseudomonas cannabina</name>
    <dbReference type="NCBI Taxonomy" id="86840"/>
    <lineage>
        <taxon>Bacteria</taxon>
        <taxon>Pseudomonadati</taxon>
        <taxon>Pseudomonadota</taxon>
        <taxon>Gammaproteobacteria</taxon>
        <taxon>Pseudomonadales</taxon>
        <taxon>Pseudomonadaceae</taxon>
        <taxon>Pseudomonas</taxon>
    </lineage>
</organism>
<dbReference type="Proteomes" id="UP000281372">
    <property type="component" value="Unassembled WGS sequence"/>
</dbReference>
<accession>A0A3M3LYX0</accession>
<sequence>MFPYPYLAEYDHKGYSKRASSYQRAEPLTTVKTPQWMGSAFFRPYAPLERYTDR</sequence>
<name>A0A3M3LYX0_PSECA</name>
<evidence type="ECO:0000313" key="1">
    <source>
        <dbReference type="EMBL" id="RMN40516.1"/>
    </source>
</evidence>
<protein>
    <submittedName>
        <fullName evidence="1">Uncharacterized protein</fullName>
    </submittedName>
</protein>
<evidence type="ECO:0000313" key="2">
    <source>
        <dbReference type="Proteomes" id="UP000281372"/>
    </source>
</evidence>
<reference evidence="1 2" key="1">
    <citation type="submission" date="2018-08" db="EMBL/GenBank/DDBJ databases">
        <title>Recombination of ecologically and evolutionarily significant loci maintains genetic cohesion in the Pseudomonas syringae species complex.</title>
        <authorList>
            <person name="Dillon M."/>
            <person name="Thakur S."/>
            <person name="Almeida R.N.D."/>
            <person name="Weir B.S."/>
            <person name="Guttman D.S."/>
        </authorList>
    </citation>
    <scope>NUCLEOTIDE SEQUENCE [LARGE SCALE GENOMIC DNA]</scope>
    <source>
        <strain evidence="1 2">ICMP 2821</strain>
    </source>
</reference>
<dbReference type="EMBL" id="RBOW01000090">
    <property type="protein sequence ID" value="RMN40516.1"/>
    <property type="molecule type" value="Genomic_DNA"/>
</dbReference>
<comment type="caution">
    <text evidence="1">The sequence shown here is derived from an EMBL/GenBank/DDBJ whole genome shotgun (WGS) entry which is preliminary data.</text>
</comment>
<dbReference type="AlphaFoldDB" id="A0A3M3LYX0"/>